<dbReference type="GO" id="GO:0016787">
    <property type="term" value="F:hydrolase activity"/>
    <property type="evidence" value="ECO:0007669"/>
    <property type="project" value="UniProtKB-KW"/>
</dbReference>
<comment type="similarity">
    <text evidence="1">Belongs to the peptidase S33 family.</text>
</comment>
<keyword evidence="6" id="KW-1185">Reference proteome</keyword>
<dbReference type="PANTHER" id="PTHR21661">
    <property type="entry name" value="EPOXIDE HYDROLASE 1-RELATED"/>
    <property type="match status" value="1"/>
</dbReference>
<sequence>MQKNSAPITEFTIDISDAEIDDLKRRLAFTRWPDQIPGTDWRYGAKTEYIRSLCDYWRNEYDWRKHETRLNRFPQFRTEIAGTDIHFVHVESKHADATPLLISHGWPGTFVEFLHVIDPLVNPEAHGGTADNAFHVVCPSLPGYGFSGTTTTEQIDTLAIGEAFAQLMARLGYSKYIAQGGDWGALITSNIGCIDAEHLYGIHLNMPFGFPTTADPNEGLSASEIADLATMAHFEQMETGYQKIQGTKPQTLGVGLNDSPAGLCAWITEKFHSWMDCDGDIESVLDKDDLLTNISIYWFTQSICSSTRLYYEVTQNPRLKFLEAPVAVPTGVARFPKELMLFPRLWCDNVYSDIVQWNTFEKGGHFAALERPAEFVDEIRTFAANVVR</sequence>
<dbReference type="InterPro" id="IPR000639">
    <property type="entry name" value="Epox_hydrolase-like"/>
</dbReference>
<evidence type="ECO:0000313" key="6">
    <source>
        <dbReference type="Proteomes" id="UP001143304"/>
    </source>
</evidence>
<dbReference type="InterPro" id="IPR016292">
    <property type="entry name" value="Epoxide_hydrolase"/>
</dbReference>
<dbReference type="PANTHER" id="PTHR21661:SF35">
    <property type="entry name" value="EPOXIDE HYDROLASE"/>
    <property type="match status" value="1"/>
</dbReference>
<dbReference type="InterPro" id="IPR029058">
    <property type="entry name" value="AB_hydrolase_fold"/>
</dbReference>
<dbReference type="PIRSF" id="PIRSF001112">
    <property type="entry name" value="Epoxide_hydrolase"/>
    <property type="match status" value="1"/>
</dbReference>
<gene>
    <name evidence="5" type="ORF">EYC82_15765</name>
</gene>
<evidence type="ECO:0000313" key="5">
    <source>
        <dbReference type="EMBL" id="MCX2978824.1"/>
    </source>
</evidence>
<dbReference type="Proteomes" id="UP001143304">
    <property type="component" value="Unassembled WGS sequence"/>
</dbReference>
<name>A0ABT3TBI4_9GAMM</name>
<dbReference type="EMBL" id="SHNO01000001">
    <property type="protein sequence ID" value="MCX2978824.1"/>
    <property type="molecule type" value="Genomic_DNA"/>
</dbReference>
<keyword evidence="3 5" id="KW-0378">Hydrolase</keyword>
<evidence type="ECO:0000256" key="2">
    <source>
        <dbReference type="ARBA" id="ARBA00022797"/>
    </source>
</evidence>
<accession>A0ABT3TBI4</accession>
<organism evidence="5 6">
    <name type="scientific">Candidatus Marimicrobium litorale</name>
    <dbReference type="NCBI Taxonomy" id="2518991"/>
    <lineage>
        <taxon>Bacteria</taxon>
        <taxon>Pseudomonadati</taxon>
        <taxon>Pseudomonadota</taxon>
        <taxon>Gammaproteobacteria</taxon>
        <taxon>Cellvibrionales</taxon>
        <taxon>Halieaceae</taxon>
        <taxon>Marimicrobium</taxon>
    </lineage>
</organism>
<evidence type="ECO:0000256" key="1">
    <source>
        <dbReference type="ARBA" id="ARBA00010088"/>
    </source>
</evidence>
<dbReference type="PRINTS" id="PR00412">
    <property type="entry name" value="EPOXHYDRLASE"/>
</dbReference>
<dbReference type="RefSeq" id="WP_279250514.1">
    <property type="nucleotide sequence ID" value="NZ_SHNO01000001.1"/>
</dbReference>
<dbReference type="InterPro" id="IPR010497">
    <property type="entry name" value="Epoxide_hydro_N"/>
</dbReference>
<reference evidence="5" key="1">
    <citation type="submission" date="2019-02" db="EMBL/GenBank/DDBJ databases">
        <authorList>
            <person name="Li S.-H."/>
        </authorList>
    </citation>
    <scope>NUCLEOTIDE SEQUENCE</scope>
    <source>
        <strain evidence="5">IMCC11814</strain>
    </source>
</reference>
<dbReference type="Pfam" id="PF06441">
    <property type="entry name" value="EHN"/>
    <property type="match status" value="1"/>
</dbReference>
<keyword evidence="2" id="KW-0058">Aromatic hydrocarbons catabolism</keyword>
<evidence type="ECO:0000256" key="3">
    <source>
        <dbReference type="ARBA" id="ARBA00022801"/>
    </source>
</evidence>
<dbReference type="Gene3D" id="3.40.50.1820">
    <property type="entry name" value="alpha/beta hydrolase"/>
    <property type="match status" value="1"/>
</dbReference>
<comment type="caution">
    <text evidence="5">The sequence shown here is derived from an EMBL/GenBank/DDBJ whole genome shotgun (WGS) entry which is preliminary data.</text>
</comment>
<protein>
    <submittedName>
        <fullName evidence="5">Epoxide hydrolase</fullName>
    </submittedName>
</protein>
<dbReference type="SUPFAM" id="SSF53474">
    <property type="entry name" value="alpha/beta-Hydrolases"/>
    <property type="match status" value="1"/>
</dbReference>
<feature type="domain" description="Epoxide hydrolase N-terminal" evidence="4">
    <location>
        <begin position="8"/>
        <end position="113"/>
    </location>
</feature>
<proteinExistence type="inferred from homology"/>
<evidence type="ECO:0000259" key="4">
    <source>
        <dbReference type="Pfam" id="PF06441"/>
    </source>
</evidence>